<feature type="signal peptide" evidence="2">
    <location>
        <begin position="1"/>
        <end position="23"/>
    </location>
</feature>
<dbReference type="EMBL" id="BLLK01000047">
    <property type="protein sequence ID" value="GFH54210.1"/>
    <property type="molecule type" value="Genomic_DNA"/>
</dbReference>
<evidence type="ECO:0000256" key="1">
    <source>
        <dbReference type="SAM" id="MobiDB-lite"/>
    </source>
</evidence>
<feature type="chain" id="PRO_5042091575" evidence="2">
    <location>
        <begin position="24"/>
        <end position="205"/>
    </location>
</feature>
<keyword evidence="2" id="KW-0732">Signal</keyword>
<dbReference type="Proteomes" id="UP001054902">
    <property type="component" value="Unassembled WGS sequence"/>
</dbReference>
<name>A0AAD3D047_9STRA</name>
<reference evidence="3 4" key="1">
    <citation type="journal article" date="2021" name="Sci. Rep.">
        <title>The genome of the diatom Chaetoceros tenuissimus carries an ancient integrated fragment of an extant virus.</title>
        <authorList>
            <person name="Hongo Y."/>
            <person name="Kimura K."/>
            <person name="Takaki Y."/>
            <person name="Yoshida Y."/>
            <person name="Baba S."/>
            <person name="Kobayashi G."/>
            <person name="Nagasaki K."/>
            <person name="Hano T."/>
            <person name="Tomaru Y."/>
        </authorList>
    </citation>
    <scope>NUCLEOTIDE SEQUENCE [LARGE SCALE GENOMIC DNA]</scope>
    <source>
        <strain evidence="3 4">NIES-3715</strain>
    </source>
</reference>
<evidence type="ECO:0000313" key="3">
    <source>
        <dbReference type="EMBL" id="GFH54210.1"/>
    </source>
</evidence>
<comment type="caution">
    <text evidence="3">The sequence shown here is derived from an EMBL/GenBank/DDBJ whole genome shotgun (WGS) entry which is preliminary data.</text>
</comment>
<organism evidence="3 4">
    <name type="scientific">Chaetoceros tenuissimus</name>
    <dbReference type="NCBI Taxonomy" id="426638"/>
    <lineage>
        <taxon>Eukaryota</taxon>
        <taxon>Sar</taxon>
        <taxon>Stramenopiles</taxon>
        <taxon>Ochrophyta</taxon>
        <taxon>Bacillariophyta</taxon>
        <taxon>Coscinodiscophyceae</taxon>
        <taxon>Chaetocerotophycidae</taxon>
        <taxon>Chaetocerotales</taxon>
        <taxon>Chaetocerotaceae</taxon>
        <taxon>Chaetoceros</taxon>
    </lineage>
</organism>
<accession>A0AAD3D047</accession>
<feature type="compositionally biased region" description="Basic and acidic residues" evidence="1">
    <location>
        <begin position="96"/>
        <end position="114"/>
    </location>
</feature>
<evidence type="ECO:0000313" key="4">
    <source>
        <dbReference type="Proteomes" id="UP001054902"/>
    </source>
</evidence>
<dbReference type="AlphaFoldDB" id="A0AAD3D047"/>
<feature type="region of interest" description="Disordered" evidence="1">
    <location>
        <begin position="47"/>
        <end position="140"/>
    </location>
</feature>
<sequence>MFFRVHALALVLLSGTIILRVDSFPQFQPFIQRGNLSNALVFMTNPRNNDGLEDEDNCANQNNEEKREDSEKRMNKLGIRQTHRIRPKAVSPPLDETERHSRNENHFHYDHDETYSSSDTRNSPGILRKAVQPPSEELSEKPCRTFFDGEVDKELTFAAFQYIANIGSMEEFSRVTRAARVQKLELLMRSQKLLDETFTDEDGWQ</sequence>
<keyword evidence="4" id="KW-1185">Reference proteome</keyword>
<gene>
    <name evidence="3" type="ORF">CTEN210_10686</name>
</gene>
<proteinExistence type="predicted"/>
<feature type="compositionally biased region" description="Basic and acidic residues" evidence="1">
    <location>
        <begin position="63"/>
        <end position="74"/>
    </location>
</feature>
<protein>
    <submittedName>
        <fullName evidence="3">Uncharacterized protein</fullName>
    </submittedName>
</protein>
<evidence type="ECO:0000256" key="2">
    <source>
        <dbReference type="SAM" id="SignalP"/>
    </source>
</evidence>